<dbReference type="Proteomes" id="UP000694892">
    <property type="component" value="Chromosome 3S"/>
</dbReference>
<sequence length="70" mass="7968">MRLVAKRLLRRGVALGRRGPSPRTCGVHNEQRNRGSEAISISIFSCLSGTFFQYLESHWHNIHTYGVDLN</sequence>
<name>A0A974D929_XENLA</name>
<proteinExistence type="predicted"/>
<dbReference type="EMBL" id="CM004471">
    <property type="protein sequence ID" value="OCT87502.1"/>
    <property type="molecule type" value="Genomic_DNA"/>
</dbReference>
<accession>A0A974D929</accession>
<gene>
    <name evidence="1" type="ORF">XELAEV_18021196mg</name>
</gene>
<reference evidence="2" key="1">
    <citation type="journal article" date="2016" name="Nature">
        <title>Genome evolution in the allotetraploid frog Xenopus laevis.</title>
        <authorList>
            <person name="Session A.M."/>
            <person name="Uno Y."/>
            <person name="Kwon T."/>
            <person name="Chapman J.A."/>
            <person name="Toyoda A."/>
            <person name="Takahashi S."/>
            <person name="Fukui A."/>
            <person name="Hikosaka A."/>
            <person name="Suzuki A."/>
            <person name="Kondo M."/>
            <person name="van Heeringen S.J."/>
            <person name="Quigley I."/>
            <person name="Heinz S."/>
            <person name="Ogino H."/>
            <person name="Ochi H."/>
            <person name="Hellsten U."/>
            <person name="Lyons J.B."/>
            <person name="Simakov O."/>
            <person name="Putnam N."/>
            <person name="Stites J."/>
            <person name="Kuroki Y."/>
            <person name="Tanaka T."/>
            <person name="Michiue T."/>
            <person name="Watanabe M."/>
            <person name="Bogdanovic O."/>
            <person name="Lister R."/>
            <person name="Georgiou G."/>
            <person name="Paranjpe S.S."/>
            <person name="van Kruijsbergen I."/>
            <person name="Shu S."/>
            <person name="Carlson J."/>
            <person name="Kinoshita T."/>
            <person name="Ohta Y."/>
            <person name="Mawaribuchi S."/>
            <person name="Jenkins J."/>
            <person name="Grimwood J."/>
            <person name="Schmutz J."/>
            <person name="Mitros T."/>
            <person name="Mozaffari S.V."/>
            <person name="Suzuki Y."/>
            <person name="Haramoto Y."/>
            <person name="Yamamoto T.S."/>
            <person name="Takagi C."/>
            <person name="Heald R."/>
            <person name="Miller K."/>
            <person name="Haudenschild C."/>
            <person name="Kitzman J."/>
            <person name="Nakayama T."/>
            <person name="Izutsu Y."/>
            <person name="Robert J."/>
            <person name="Fortriede J."/>
            <person name="Burns K."/>
            <person name="Lotay V."/>
            <person name="Karimi K."/>
            <person name="Yasuoka Y."/>
            <person name="Dichmann D.S."/>
            <person name="Flajnik M.F."/>
            <person name="Houston D.W."/>
            <person name="Shendure J."/>
            <person name="DuPasquier L."/>
            <person name="Vize P.D."/>
            <person name="Zorn A.M."/>
            <person name="Ito M."/>
            <person name="Marcotte E.M."/>
            <person name="Wallingford J.B."/>
            <person name="Ito Y."/>
            <person name="Asashima M."/>
            <person name="Ueno N."/>
            <person name="Matsuda Y."/>
            <person name="Veenstra G.J."/>
            <person name="Fujiyama A."/>
            <person name="Harland R.M."/>
            <person name="Taira M."/>
            <person name="Rokhsar D.S."/>
        </authorList>
    </citation>
    <scope>NUCLEOTIDE SEQUENCE [LARGE SCALE GENOMIC DNA]</scope>
    <source>
        <strain evidence="2">J</strain>
    </source>
</reference>
<evidence type="ECO:0000313" key="2">
    <source>
        <dbReference type="Proteomes" id="UP000694892"/>
    </source>
</evidence>
<protein>
    <submittedName>
        <fullName evidence="1">Uncharacterized protein</fullName>
    </submittedName>
</protein>
<organism evidence="1 2">
    <name type="scientific">Xenopus laevis</name>
    <name type="common">African clawed frog</name>
    <dbReference type="NCBI Taxonomy" id="8355"/>
    <lineage>
        <taxon>Eukaryota</taxon>
        <taxon>Metazoa</taxon>
        <taxon>Chordata</taxon>
        <taxon>Craniata</taxon>
        <taxon>Vertebrata</taxon>
        <taxon>Euteleostomi</taxon>
        <taxon>Amphibia</taxon>
        <taxon>Batrachia</taxon>
        <taxon>Anura</taxon>
        <taxon>Pipoidea</taxon>
        <taxon>Pipidae</taxon>
        <taxon>Xenopodinae</taxon>
        <taxon>Xenopus</taxon>
        <taxon>Xenopus</taxon>
    </lineage>
</organism>
<dbReference type="AlphaFoldDB" id="A0A974D929"/>
<evidence type="ECO:0000313" key="1">
    <source>
        <dbReference type="EMBL" id="OCT87502.1"/>
    </source>
</evidence>